<evidence type="ECO:0000313" key="12">
    <source>
        <dbReference type="Proteomes" id="UP000288246"/>
    </source>
</evidence>
<evidence type="ECO:0000256" key="4">
    <source>
        <dbReference type="ARBA" id="ARBA00022679"/>
    </source>
</evidence>
<feature type="transmembrane region" description="Helical" evidence="9">
    <location>
        <begin position="78"/>
        <end position="96"/>
    </location>
</feature>
<feature type="domain" description="Signal transduction histidine kinase subgroup 3 dimerisation and phosphoacceptor" evidence="10">
    <location>
        <begin position="175"/>
        <end position="240"/>
    </location>
</feature>
<dbReference type="SUPFAM" id="SSF55874">
    <property type="entry name" value="ATPase domain of HSP90 chaperone/DNA topoisomerase II/histidine kinase"/>
    <property type="match status" value="1"/>
</dbReference>
<evidence type="ECO:0000256" key="8">
    <source>
        <dbReference type="ARBA" id="ARBA00023012"/>
    </source>
</evidence>
<evidence type="ECO:0000256" key="9">
    <source>
        <dbReference type="SAM" id="Phobius"/>
    </source>
</evidence>
<dbReference type="GO" id="GO:0016020">
    <property type="term" value="C:membrane"/>
    <property type="evidence" value="ECO:0007669"/>
    <property type="project" value="InterPro"/>
</dbReference>
<evidence type="ECO:0000313" key="11">
    <source>
        <dbReference type="EMBL" id="GCD19318.1"/>
    </source>
</evidence>
<dbReference type="GO" id="GO:0046983">
    <property type="term" value="F:protein dimerization activity"/>
    <property type="evidence" value="ECO:0007669"/>
    <property type="project" value="InterPro"/>
</dbReference>
<dbReference type="GO" id="GO:0005524">
    <property type="term" value="F:ATP binding"/>
    <property type="evidence" value="ECO:0007669"/>
    <property type="project" value="UniProtKB-KW"/>
</dbReference>
<organism evidence="11 12">
    <name type="scientific">Cellulomonas algicola</name>
    <dbReference type="NCBI Taxonomy" id="2071633"/>
    <lineage>
        <taxon>Bacteria</taxon>
        <taxon>Bacillati</taxon>
        <taxon>Actinomycetota</taxon>
        <taxon>Actinomycetes</taxon>
        <taxon>Micrococcales</taxon>
        <taxon>Cellulomonadaceae</taxon>
        <taxon>Cellulomonas</taxon>
    </lineage>
</organism>
<dbReference type="PANTHER" id="PTHR24421">
    <property type="entry name" value="NITRATE/NITRITE SENSOR PROTEIN NARX-RELATED"/>
    <property type="match status" value="1"/>
</dbReference>
<keyword evidence="9" id="KW-0812">Transmembrane</keyword>
<feature type="transmembrane region" description="Helical" evidence="9">
    <location>
        <begin position="20"/>
        <end position="37"/>
    </location>
</feature>
<evidence type="ECO:0000256" key="1">
    <source>
        <dbReference type="ARBA" id="ARBA00000085"/>
    </source>
</evidence>
<name>A0A401UXD5_9CELL</name>
<keyword evidence="12" id="KW-1185">Reference proteome</keyword>
<feature type="transmembrane region" description="Helical" evidence="9">
    <location>
        <begin position="117"/>
        <end position="142"/>
    </location>
</feature>
<dbReference type="EMBL" id="BHYL01000059">
    <property type="protein sequence ID" value="GCD19318.1"/>
    <property type="molecule type" value="Genomic_DNA"/>
</dbReference>
<keyword evidence="4" id="KW-0808">Transferase</keyword>
<gene>
    <name evidence="11" type="ORF">CTKZ_08800</name>
</gene>
<dbReference type="Proteomes" id="UP000288246">
    <property type="component" value="Unassembled WGS sequence"/>
</dbReference>
<dbReference type="Gene3D" id="1.20.5.1930">
    <property type="match status" value="1"/>
</dbReference>
<dbReference type="InterPro" id="IPR036890">
    <property type="entry name" value="HATPase_C_sf"/>
</dbReference>
<keyword evidence="6" id="KW-0418">Kinase</keyword>
<sequence>MVAVSFNAQARAEPGTLHPVDGIAMLVGLTAAGFLVARRRWPVPLTLAAAASAVVLPLDTVTALIALPWVFATAARRVAWWCTGAVAVATAIALWRDGSRDPADMVLSTRNVETGQLTSFNTVGLILVGLVCVGAAVAAGLVRSSGVLARQAVAAYEGQSAQVETLHDRMTRQEERELIAREVHDTVAHHISRISLQASALEVQNGATSDDVKAAAQQRSSAQQAIAEMRGLITTLRTGDDASMAGTTLDDLATLLDGARRQGRWVTSSVFVTDAHTAPPALTRATFRIVQEGLTNALKHAPGEPVEVTIRAGSMTGVDVRIINPMPATAPVGVVGTGSGLTGMRERAALLGGTVVTRIDGGWHVLEAHLPWVSP</sequence>
<dbReference type="EC" id="2.7.13.3" evidence="2"/>
<evidence type="ECO:0000256" key="5">
    <source>
        <dbReference type="ARBA" id="ARBA00022741"/>
    </source>
</evidence>
<dbReference type="InterPro" id="IPR050482">
    <property type="entry name" value="Sensor_HK_TwoCompSys"/>
</dbReference>
<dbReference type="Pfam" id="PF07730">
    <property type="entry name" value="HisKA_3"/>
    <property type="match status" value="1"/>
</dbReference>
<dbReference type="InterPro" id="IPR011712">
    <property type="entry name" value="Sig_transdc_His_kin_sub3_dim/P"/>
</dbReference>
<dbReference type="GO" id="GO:0000155">
    <property type="term" value="F:phosphorelay sensor kinase activity"/>
    <property type="evidence" value="ECO:0007669"/>
    <property type="project" value="InterPro"/>
</dbReference>
<dbReference type="Gene3D" id="3.30.565.10">
    <property type="entry name" value="Histidine kinase-like ATPase, C-terminal domain"/>
    <property type="match status" value="1"/>
</dbReference>
<accession>A0A401UXD5</accession>
<dbReference type="CDD" id="cd16917">
    <property type="entry name" value="HATPase_UhpB-NarQ-NarX-like"/>
    <property type="match status" value="1"/>
</dbReference>
<protein>
    <recommendedName>
        <fullName evidence="2">histidine kinase</fullName>
        <ecNumber evidence="2">2.7.13.3</ecNumber>
    </recommendedName>
</protein>
<keyword evidence="3" id="KW-0597">Phosphoprotein</keyword>
<keyword evidence="5" id="KW-0547">Nucleotide-binding</keyword>
<evidence type="ECO:0000256" key="7">
    <source>
        <dbReference type="ARBA" id="ARBA00022840"/>
    </source>
</evidence>
<keyword evidence="7" id="KW-0067">ATP-binding</keyword>
<keyword evidence="8" id="KW-0902">Two-component regulatory system</keyword>
<evidence type="ECO:0000256" key="2">
    <source>
        <dbReference type="ARBA" id="ARBA00012438"/>
    </source>
</evidence>
<keyword evidence="9" id="KW-0472">Membrane</keyword>
<evidence type="ECO:0000259" key="10">
    <source>
        <dbReference type="Pfam" id="PF07730"/>
    </source>
</evidence>
<proteinExistence type="predicted"/>
<feature type="transmembrane region" description="Helical" evidence="9">
    <location>
        <begin position="49"/>
        <end position="72"/>
    </location>
</feature>
<reference evidence="11 12" key="1">
    <citation type="submission" date="2018-11" db="EMBL/GenBank/DDBJ databases">
        <title>Draft genome sequence of Cellulomonas takizawaensis strain TKZ-21.</title>
        <authorList>
            <person name="Yamamura H."/>
            <person name="Hayashi T."/>
            <person name="Hamada M."/>
            <person name="Serisawa Y."/>
            <person name="Matsuyama K."/>
            <person name="Nakagawa Y."/>
            <person name="Otoguro M."/>
            <person name="Yanagida F."/>
            <person name="Hayakawa M."/>
        </authorList>
    </citation>
    <scope>NUCLEOTIDE SEQUENCE [LARGE SCALE GENOMIC DNA]</scope>
    <source>
        <strain evidence="11 12">TKZ-21</strain>
    </source>
</reference>
<evidence type="ECO:0000256" key="3">
    <source>
        <dbReference type="ARBA" id="ARBA00022553"/>
    </source>
</evidence>
<comment type="catalytic activity">
    <reaction evidence="1">
        <text>ATP + protein L-histidine = ADP + protein N-phospho-L-histidine.</text>
        <dbReference type="EC" id="2.7.13.3"/>
    </reaction>
</comment>
<keyword evidence="9" id="KW-1133">Transmembrane helix</keyword>
<dbReference type="PANTHER" id="PTHR24421:SF10">
    <property type="entry name" value="NITRATE_NITRITE SENSOR PROTEIN NARQ"/>
    <property type="match status" value="1"/>
</dbReference>
<evidence type="ECO:0000256" key="6">
    <source>
        <dbReference type="ARBA" id="ARBA00022777"/>
    </source>
</evidence>
<dbReference type="AlphaFoldDB" id="A0A401UXD5"/>
<comment type="caution">
    <text evidence="11">The sequence shown here is derived from an EMBL/GenBank/DDBJ whole genome shotgun (WGS) entry which is preliminary data.</text>
</comment>